<feature type="chain" id="PRO_5045439907" evidence="2">
    <location>
        <begin position="28"/>
        <end position="945"/>
    </location>
</feature>
<sequence>MAAPRRDPRPAAGVAAGLLVVCLGASSLWAPSAPGAAQLAAISSASRPSGQSIQKAGRPAGTSLPTATNEKRAAGDPTKPTSFTSGALLYKRTHAVSDAVAAVDFVQSKLGLPLDLNGTYHCAAGSPGYTASLAGRADLCARRALFSGLGGFSVHYYESHTTQDGAVSVGDWVDAWTSMHNFSAADFSWNEFVHQGMTFWAPTLDPFLGFWGHDVAVLYRKYVESSSGDRVYSARVVVPGSGHVVEIVSRNVSDPKPFSNYSEVGECPEANHLASTMAELEDQWTKFGGSSHAEDLGLPDLLIAQITMPVANEADTPRFGDFLRTHLSPEDQRTVRSSEKTIIEKNGRTTCAHADTMVSLTLNGSYQVPIRYVYNADAARTEGRSVHVYGTLYTDHLDEVMGCDAAYARYADWHVGIETEATLDYSAARLCANDVGFKNGGTTNLTQLNLTTTAGPFNWTAADANITNAILGSNWCRGTNGLGVEFRGTYDFDFFKSDAIRLLDYCSPTGNPRPWGFAQDDENQMEWCPYDFDEDCDDCGEPATTADDGDDAPAVAGTDDVADGGGVVAATDDVADASGGGGVAAADGGGSPADDSASLGASDIAPLGGSPAGGGPGLDADIEHAHHGSPSAAPRRAPRPAVMVGLDAAVRAHRFGASGRLTHSHSESSFYGSNYYAALPGPGRYETNASTLDALKPLSKTRVSDWPRRYRNCRPLQGSQATASMSGVDSLLEVPSPAPGSYRDPDSTFGPAVARRNYWNANFASKTARFPPTRRADDTITRHLGEREHRGFHRSPPPRHESATFPTSKAPISAVFHSSLPPRHRHRNLGQPPGGPPVNVYALEGDPAELPLEQPSYLTGDGGVSFEEGGQYYARDDDGDPGPPRMTWVTPRRAPPPFPLPASEPRAKTAAVLLKHKGELSEFKDDVRAVRRLEAFKLPRGEFRV</sequence>
<feature type="compositionally biased region" description="Low complexity" evidence="1">
    <location>
        <begin position="592"/>
        <end position="609"/>
    </location>
</feature>
<keyword evidence="4" id="KW-1185">Reference proteome</keyword>
<comment type="caution">
    <text evidence="3">The sequence shown here is derived from an EMBL/GenBank/DDBJ whole genome shotgun (WGS) entry which is preliminary data.</text>
</comment>
<evidence type="ECO:0000313" key="3">
    <source>
        <dbReference type="EMBL" id="KAK7239810.1"/>
    </source>
</evidence>
<evidence type="ECO:0000313" key="4">
    <source>
        <dbReference type="Proteomes" id="UP001363151"/>
    </source>
</evidence>
<keyword evidence="2" id="KW-0732">Signal</keyword>
<name>A0ABR1FVU4_AURAN</name>
<feature type="region of interest" description="Disordered" evidence="1">
    <location>
        <begin position="784"/>
        <end position="809"/>
    </location>
</feature>
<feature type="compositionally biased region" description="Gly residues" evidence="1">
    <location>
        <begin position="581"/>
        <end position="591"/>
    </location>
</feature>
<feature type="compositionally biased region" description="Polar residues" evidence="1">
    <location>
        <begin position="717"/>
        <end position="727"/>
    </location>
</feature>
<feature type="signal peptide" evidence="2">
    <location>
        <begin position="1"/>
        <end position="27"/>
    </location>
</feature>
<reference evidence="3 4" key="1">
    <citation type="submission" date="2024-03" db="EMBL/GenBank/DDBJ databases">
        <title>Aureococcus anophagefferens CCMP1851 and Kratosvirus quantuckense: Draft genome of a second virus-susceptible host strain in the model system.</title>
        <authorList>
            <person name="Chase E."/>
            <person name="Truchon A.R."/>
            <person name="Schepens W."/>
            <person name="Wilhelm S.W."/>
        </authorList>
    </citation>
    <scope>NUCLEOTIDE SEQUENCE [LARGE SCALE GENOMIC DNA]</scope>
    <source>
        <strain evidence="3 4">CCMP1851</strain>
    </source>
</reference>
<gene>
    <name evidence="3" type="ORF">SO694_00029258</name>
</gene>
<feature type="region of interest" description="Disordered" evidence="1">
    <location>
        <begin position="717"/>
        <end position="749"/>
    </location>
</feature>
<feature type="region of interest" description="Disordered" evidence="1">
    <location>
        <begin position="539"/>
        <end position="566"/>
    </location>
</feature>
<dbReference type="Proteomes" id="UP001363151">
    <property type="component" value="Unassembled WGS sequence"/>
</dbReference>
<evidence type="ECO:0000256" key="2">
    <source>
        <dbReference type="SAM" id="SignalP"/>
    </source>
</evidence>
<accession>A0ABR1FVU4</accession>
<protein>
    <submittedName>
        <fullName evidence="3">Uncharacterized protein</fullName>
    </submittedName>
</protein>
<feature type="region of interest" description="Disordered" evidence="1">
    <location>
        <begin position="581"/>
        <end position="638"/>
    </location>
</feature>
<feature type="compositionally biased region" description="Low complexity" evidence="1">
    <location>
        <begin position="629"/>
        <end position="638"/>
    </location>
</feature>
<evidence type="ECO:0000256" key="1">
    <source>
        <dbReference type="SAM" id="MobiDB-lite"/>
    </source>
</evidence>
<dbReference type="EMBL" id="JBBJCI010000222">
    <property type="protein sequence ID" value="KAK7239810.1"/>
    <property type="molecule type" value="Genomic_DNA"/>
</dbReference>
<proteinExistence type="predicted"/>
<feature type="region of interest" description="Disordered" evidence="1">
    <location>
        <begin position="49"/>
        <end position="80"/>
    </location>
</feature>
<organism evidence="3 4">
    <name type="scientific">Aureococcus anophagefferens</name>
    <name type="common">Harmful bloom alga</name>
    <dbReference type="NCBI Taxonomy" id="44056"/>
    <lineage>
        <taxon>Eukaryota</taxon>
        <taxon>Sar</taxon>
        <taxon>Stramenopiles</taxon>
        <taxon>Ochrophyta</taxon>
        <taxon>Pelagophyceae</taxon>
        <taxon>Pelagomonadales</taxon>
        <taxon>Pelagomonadaceae</taxon>
        <taxon>Aureococcus</taxon>
    </lineage>
</organism>